<dbReference type="EMBL" id="RCMV01000910">
    <property type="protein sequence ID" value="KAG3211805.1"/>
    <property type="molecule type" value="Genomic_DNA"/>
</dbReference>
<comment type="caution">
    <text evidence="6">The sequence shown here is derived from an EMBL/GenBank/DDBJ whole genome shotgun (WGS) entry which is preliminary data.</text>
</comment>
<dbReference type="EMBL" id="RCMK01000961">
    <property type="protein sequence ID" value="KAG2906421.1"/>
    <property type="molecule type" value="Genomic_DNA"/>
</dbReference>
<dbReference type="VEuPathDB" id="FungiDB:PC110_g18664"/>
<evidence type="ECO:0000313" key="4">
    <source>
        <dbReference type="EMBL" id="KAG2968160.1"/>
    </source>
</evidence>
<sequence>MTCQMKEIATLNEVDPTPSIEMASHRPLDRIKPFSGSRNKSENSIQGLRTFAYGMTDTHNETYEWCVTFELCLRGGAIYWTRHLSKKPKRKRKRKLLSNAFIRYYCSQLTQTALSRCYSAKHKRSEHICDYLNRLNGYTRNDHLQFEAGGRDVK</sequence>
<gene>
    <name evidence="6" type="ORF">PC110_g18664</name>
    <name evidence="1" type="ORF">PC113_g4863</name>
    <name evidence="3" type="ORF">PC115_g8646</name>
    <name evidence="2" type="ORF">PC117_g20518</name>
    <name evidence="4" type="ORF">PC118_g18183</name>
    <name evidence="5" type="ORF">PC129_g17224</name>
</gene>
<reference evidence="6 7" key="1">
    <citation type="submission" date="2018-01" db="EMBL/GenBank/DDBJ databases">
        <title>Draft genome of the strawberry crown rot pathogen Phytophthora cactorum.</title>
        <authorList>
            <person name="Armitage A.D."/>
            <person name="Lysoe E."/>
            <person name="Nellist C.F."/>
            <person name="Harrison R.J."/>
            <person name="Brurberg M.B."/>
        </authorList>
    </citation>
    <scope>NUCLEOTIDE SEQUENCE [LARGE SCALE GENOMIC DNA]</scope>
    <source>
        <strain evidence="6 7">10300</strain>
    </source>
</reference>
<dbReference type="Proteomes" id="UP000735874">
    <property type="component" value="Unassembled WGS sequence"/>
</dbReference>
<accession>A0A329RJU2</accession>
<dbReference type="EMBL" id="RCML01000882">
    <property type="protein sequence ID" value="KAG2968160.1"/>
    <property type="molecule type" value="Genomic_DNA"/>
</dbReference>
<dbReference type="AlphaFoldDB" id="A0A329RJU2"/>
<evidence type="ECO:0000313" key="1">
    <source>
        <dbReference type="EMBL" id="KAG2864107.1"/>
    </source>
</evidence>
<dbReference type="OrthoDB" id="124099at2759"/>
<dbReference type="Proteomes" id="UP000760860">
    <property type="component" value="Unassembled WGS sequence"/>
</dbReference>
<keyword evidence="7" id="KW-1185">Reference proteome</keyword>
<evidence type="ECO:0000313" key="2">
    <source>
        <dbReference type="EMBL" id="KAG2906421.1"/>
    </source>
</evidence>
<proteinExistence type="predicted"/>
<evidence type="ECO:0000313" key="7">
    <source>
        <dbReference type="Proteomes" id="UP000251314"/>
    </source>
</evidence>
<evidence type="ECO:0000313" key="5">
    <source>
        <dbReference type="EMBL" id="KAG3211805.1"/>
    </source>
</evidence>
<dbReference type="Proteomes" id="UP000736787">
    <property type="component" value="Unassembled WGS sequence"/>
</dbReference>
<dbReference type="EMBL" id="RCMG01000088">
    <property type="protein sequence ID" value="KAG2864107.1"/>
    <property type="molecule type" value="Genomic_DNA"/>
</dbReference>
<dbReference type="EMBL" id="MJFZ01000818">
    <property type="protein sequence ID" value="RAW24914.1"/>
    <property type="molecule type" value="Genomic_DNA"/>
</dbReference>
<dbReference type="Proteomes" id="UP000697107">
    <property type="component" value="Unassembled WGS sequence"/>
</dbReference>
<dbReference type="EMBL" id="RCMI01000226">
    <property type="protein sequence ID" value="KAG2924360.1"/>
    <property type="molecule type" value="Genomic_DNA"/>
</dbReference>
<reference evidence="1" key="2">
    <citation type="submission" date="2018-10" db="EMBL/GenBank/DDBJ databases">
        <title>Effector identification in a new, highly contiguous assembly of the strawberry crown rot pathogen Phytophthora cactorum.</title>
        <authorList>
            <person name="Armitage A.D."/>
            <person name="Nellist C.F."/>
            <person name="Bates H."/>
            <person name="Vickerstaff R.J."/>
            <person name="Harrison R.J."/>
        </authorList>
    </citation>
    <scope>NUCLEOTIDE SEQUENCE</scope>
    <source>
        <strain evidence="1">15-7</strain>
        <strain evidence="3">4032</strain>
        <strain evidence="2">4040</strain>
        <strain evidence="4">P415</strain>
        <strain evidence="5">P421</strain>
    </source>
</reference>
<evidence type="ECO:0000313" key="3">
    <source>
        <dbReference type="EMBL" id="KAG2924360.1"/>
    </source>
</evidence>
<organism evidence="6 7">
    <name type="scientific">Phytophthora cactorum</name>
    <dbReference type="NCBI Taxonomy" id="29920"/>
    <lineage>
        <taxon>Eukaryota</taxon>
        <taxon>Sar</taxon>
        <taxon>Stramenopiles</taxon>
        <taxon>Oomycota</taxon>
        <taxon>Peronosporomycetes</taxon>
        <taxon>Peronosporales</taxon>
        <taxon>Peronosporaceae</taxon>
        <taxon>Phytophthora</taxon>
    </lineage>
</organism>
<evidence type="ECO:0008006" key="8">
    <source>
        <dbReference type="Google" id="ProtNLM"/>
    </source>
</evidence>
<protein>
    <recommendedName>
        <fullName evidence="8">Retrotransposon gag domain-containing protein</fullName>
    </recommendedName>
</protein>
<dbReference type="STRING" id="29920.A0A329RJU2"/>
<dbReference type="Proteomes" id="UP000251314">
    <property type="component" value="Unassembled WGS sequence"/>
</dbReference>
<evidence type="ECO:0000313" key="6">
    <source>
        <dbReference type="EMBL" id="RAW24914.1"/>
    </source>
</evidence>
<dbReference type="Proteomes" id="UP000774804">
    <property type="component" value="Unassembled WGS sequence"/>
</dbReference>
<name>A0A329RJU2_9STRA</name>